<dbReference type="InterPro" id="IPR006311">
    <property type="entry name" value="TAT_signal"/>
</dbReference>
<feature type="signal peptide" evidence="9">
    <location>
        <begin position="1"/>
        <end position="17"/>
    </location>
</feature>
<feature type="domain" description="Glycine cleavage system P-protein N-terminal" evidence="10">
    <location>
        <begin position="105"/>
        <end position="547"/>
    </location>
</feature>
<evidence type="ECO:0000259" key="11">
    <source>
        <dbReference type="Pfam" id="PF21478"/>
    </source>
</evidence>
<dbReference type="SUPFAM" id="SSF53383">
    <property type="entry name" value="PLP-dependent transferases"/>
    <property type="match status" value="2"/>
</dbReference>
<evidence type="ECO:0000256" key="4">
    <source>
        <dbReference type="ARBA" id="ARBA00022898"/>
    </source>
</evidence>
<evidence type="ECO:0000256" key="1">
    <source>
        <dbReference type="ARBA" id="ARBA00001933"/>
    </source>
</evidence>
<dbReference type="PANTHER" id="PTHR11773">
    <property type="entry name" value="GLYCINE DEHYDROGENASE, DECARBOXYLATING"/>
    <property type="match status" value="1"/>
</dbReference>
<name>A0AAN6GDF8_9BASI</name>
<dbReference type="AlphaFoldDB" id="A0AAN6GDF8"/>
<dbReference type="GO" id="GO:0005739">
    <property type="term" value="C:mitochondrion"/>
    <property type="evidence" value="ECO:0007669"/>
    <property type="project" value="TreeGrafter"/>
</dbReference>
<comment type="similarity">
    <text evidence="2">Belongs to the GcvP family.</text>
</comment>
<reference evidence="12" key="1">
    <citation type="journal article" date="2023" name="PhytoFront">
        <title>Draft Genome Resources of Seven Strains of Tilletia horrida, Causal Agent of Kernel Smut of Rice.</title>
        <authorList>
            <person name="Khanal S."/>
            <person name="Antony Babu S."/>
            <person name="Zhou X.G."/>
        </authorList>
    </citation>
    <scope>NUCLEOTIDE SEQUENCE</scope>
    <source>
        <strain evidence="12">TX3</strain>
    </source>
</reference>
<evidence type="ECO:0000256" key="2">
    <source>
        <dbReference type="ARBA" id="ARBA00010756"/>
    </source>
</evidence>
<dbReference type="InterPro" id="IPR049316">
    <property type="entry name" value="GDC-P_C"/>
</dbReference>
<feature type="domain" description="Glycine cleavage system P-protein N-terminal" evidence="10">
    <location>
        <begin position="653"/>
        <end position="911"/>
    </location>
</feature>
<evidence type="ECO:0000313" key="12">
    <source>
        <dbReference type="EMBL" id="KAK0531137.1"/>
    </source>
</evidence>
<evidence type="ECO:0000256" key="5">
    <source>
        <dbReference type="ARBA" id="ARBA00023002"/>
    </source>
</evidence>
<feature type="coiled-coil region" evidence="8">
    <location>
        <begin position="799"/>
        <end position="826"/>
    </location>
</feature>
<dbReference type="FunFam" id="3.40.640.10:FF:000007">
    <property type="entry name" value="glycine dehydrogenase (Decarboxylating), mitochondrial"/>
    <property type="match status" value="1"/>
</dbReference>
<evidence type="ECO:0000256" key="6">
    <source>
        <dbReference type="ARBA" id="ARBA00049026"/>
    </source>
</evidence>
<evidence type="ECO:0000256" key="7">
    <source>
        <dbReference type="ARBA" id="ARBA00082072"/>
    </source>
</evidence>
<keyword evidence="4" id="KW-0663">Pyridoxal phosphate</keyword>
<dbReference type="InterPro" id="IPR049315">
    <property type="entry name" value="GDC-P_N"/>
</dbReference>
<dbReference type="Pfam" id="PF21478">
    <property type="entry name" value="GcvP2_C"/>
    <property type="match status" value="1"/>
</dbReference>
<dbReference type="GO" id="GO:0005960">
    <property type="term" value="C:glycine cleavage complex"/>
    <property type="evidence" value="ECO:0007669"/>
    <property type="project" value="TreeGrafter"/>
</dbReference>
<dbReference type="PANTHER" id="PTHR11773:SF1">
    <property type="entry name" value="GLYCINE DEHYDROGENASE (DECARBOXYLATING), MITOCHONDRIAL"/>
    <property type="match status" value="1"/>
</dbReference>
<evidence type="ECO:0000256" key="3">
    <source>
        <dbReference type="ARBA" id="ARBA00012134"/>
    </source>
</evidence>
<keyword evidence="13" id="KW-1185">Reference proteome</keyword>
<feature type="chain" id="PRO_5043015670" description="glycine dehydrogenase (aminomethyl-transferring)" evidence="9">
    <location>
        <begin position="18"/>
        <end position="1135"/>
    </location>
</feature>
<dbReference type="InterPro" id="IPR015424">
    <property type="entry name" value="PyrdxlP-dep_Trfase"/>
</dbReference>
<protein>
    <recommendedName>
        <fullName evidence="3">glycine dehydrogenase (aminomethyl-transferring)</fullName>
        <ecNumber evidence="3">1.4.4.2</ecNumber>
    </recommendedName>
    <alternativeName>
        <fullName evidence="7">Glycine cleavage system P protein</fullName>
    </alternativeName>
</protein>
<dbReference type="EC" id="1.4.4.2" evidence="3"/>
<evidence type="ECO:0000259" key="10">
    <source>
        <dbReference type="Pfam" id="PF02347"/>
    </source>
</evidence>
<dbReference type="PROSITE" id="PS51318">
    <property type="entry name" value="TAT"/>
    <property type="match status" value="1"/>
</dbReference>
<dbReference type="CDD" id="cd00613">
    <property type="entry name" value="GDC-P"/>
    <property type="match status" value="1"/>
</dbReference>
<sequence>MASRSLLLARSAVAASATATAAAAAAVRPGASAAGARAAASSSSSLRALSTSTRSSPSPLPRLTMATRREQRRSLATLQSTLNAPQLGSSEVAASLFAPLDAFEHRHLGPRVPHVQQMLSALGYSDMDSFIADAVPKSIRLDQSTVNTSALQPLSESELLRRGTEIASANKKFKSLIGMGYHNTLVPNVILRNILENPAWYTSYTPYQPEIAQGRLESLLNYQTLITSLTGLDVANASLLDEGTAAAEAMVLAYGTSGSKRKTFLVDRAVLPQTIAVLRQRAKGFGIRVLVTDLRTPHGYRLPSEEEAPRDDIIGALVQYPDVNGRIVDWAGLAKDIHSFGGLVIAATDLLALTMIKPPAEWGADIALGNSARFGVPPGFGGPHAAFFAVTDKLKRRIPGRLVGVSRDSSGKVAYRLALQTREQHIRREKATSNICTAQALLANMSAMYAVYHGPEGLRRIAAKVHGLTRLLKHELTEIGARVVNRDGAFFDTLTIDLSKAGVGSVRVHAEAEKAGLNFRRISDTSVGLTLDETVTIEEVADILNVFKAAFAPTNTAVASAQAQAAAEGIQLEQVYYRPDQLLELASSLGLDASTLNALEVSTPVKRQPVAPASASPLPSTSPAAIQAATPVADLPPVPDFKRTTATLTHPVFSAHRSETEMLRYIHHLQSKDLSLAQAMIPLGSCTMKLNATSSMTLLSRPEYGSLHPFAPAEQATGYDVLIRELERDLCTITGFPAVSLQPNSGAQGEFAGLSVIRAYLDSKGEGKRDVCLIPQSAHGTNPASAVMAGMRVVSVKALADGSLDLEDLRAKADKHRAELAAFMVTYPSTYGVFEEKVQEACSIIHEAGGQVYMDGANLQAQVGLTNPAIIGADVTHLNLHKTFSIPHGGGGPGVGPICCAEHLAPYLPGHPLASVGGEQAIDPISAAPFGSASILTIAWAYIKQLGWQGLKASTEVALLNANYIAWRLKDHYKVKYTNSAGLVAHELLIDLAEYTEAGLTVMDFAKRLIDYGFHPPTCAWPISTGLLIEPSESESLAEIERFCEAMLAIKAEADEVRSGKAPKDKNLLKRAPHTIEVMTRPEEEWDVPYSRARAAYPVKSLRANKFWPAVGRLDEVHGDKNLFCTCPSVDELAE</sequence>
<evidence type="ECO:0000313" key="13">
    <source>
        <dbReference type="Proteomes" id="UP001176521"/>
    </source>
</evidence>
<dbReference type="GO" id="GO:0019464">
    <property type="term" value="P:glycine decarboxylation via glycine cleavage system"/>
    <property type="evidence" value="ECO:0007669"/>
    <property type="project" value="TreeGrafter"/>
</dbReference>
<feature type="domain" description="Glycine dehydrogenase C-terminal" evidence="11">
    <location>
        <begin position="954"/>
        <end position="1074"/>
    </location>
</feature>
<dbReference type="InterPro" id="IPR015421">
    <property type="entry name" value="PyrdxlP-dep_Trfase_major"/>
</dbReference>
<keyword evidence="8" id="KW-0175">Coiled coil</keyword>
<keyword evidence="9" id="KW-0732">Signal</keyword>
<dbReference type="Pfam" id="PF02347">
    <property type="entry name" value="GDC-P"/>
    <property type="match status" value="2"/>
</dbReference>
<dbReference type="Gene3D" id="3.90.1150.10">
    <property type="entry name" value="Aspartate Aminotransferase, domain 1"/>
    <property type="match status" value="2"/>
</dbReference>
<dbReference type="Gene3D" id="3.40.640.10">
    <property type="entry name" value="Type I PLP-dependent aspartate aminotransferase-like (Major domain)"/>
    <property type="match status" value="2"/>
</dbReference>
<dbReference type="GO" id="GO:0004375">
    <property type="term" value="F:glycine dehydrogenase (decarboxylating) activity"/>
    <property type="evidence" value="ECO:0007669"/>
    <property type="project" value="UniProtKB-EC"/>
</dbReference>
<dbReference type="GO" id="GO:0016594">
    <property type="term" value="F:glycine binding"/>
    <property type="evidence" value="ECO:0007669"/>
    <property type="project" value="TreeGrafter"/>
</dbReference>
<gene>
    <name evidence="12" type="primary">GCV2</name>
    <name evidence="12" type="ORF">OC842_003700</name>
</gene>
<dbReference type="GO" id="GO:0030170">
    <property type="term" value="F:pyridoxal phosphate binding"/>
    <property type="evidence" value="ECO:0007669"/>
    <property type="project" value="TreeGrafter"/>
</dbReference>
<dbReference type="InterPro" id="IPR015422">
    <property type="entry name" value="PyrdxlP-dep_Trfase_small"/>
</dbReference>
<dbReference type="EMBL" id="JAPDMQ010000194">
    <property type="protein sequence ID" value="KAK0531137.1"/>
    <property type="molecule type" value="Genomic_DNA"/>
</dbReference>
<dbReference type="FunFam" id="3.40.640.10:FF:000005">
    <property type="entry name" value="Glycine dehydrogenase (decarboxylating), mitochondrial"/>
    <property type="match status" value="1"/>
</dbReference>
<accession>A0AAN6GDF8</accession>
<comment type="cofactor">
    <cofactor evidence="1">
        <name>pyridoxal 5'-phosphate</name>
        <dbReference type="ChEBI" id="CHEBI:597326"/>
    </cofactor>
</comment>
<keyword evidence="5 12" id="KW-0560">Oxidoreductase</keyword>
<organism evidence="12 13">
    <name type="scientific">Tilletia horrida</name>
    <dbReference type="NCBI Taxonomy" id="155126"/>
    <lineage>
        <taxon>Eukaryota</taxon>
        <taxon>Fungi</taxon>
        <taxon>Dikarya</taxon>
        <taxon>Basidiomycota</taxon>
        <taxon>Ustilaginomycotina</taxon>
        <taxon>Exobasidiomycetes</taxon>
        <taxon>Tilletiales</taxon>
        <taxon>Tilletiaceae</taxon>
        <taxon>Tilletia</taxon>
    </lineage>
</organism>
<comment type="catalytic activity">
    <reaction evidence="6">
        <text>N(6)-[(R)-lipoyl]-L-lysyl-[glycine-cleavage complex H protein] + glycine + H(+) = N(6)-[(R)-S(8)-aminomethyldihydrolipoyl]-L-lysyl-[glycine-cleavage complex H protein] + CO2</text>
        <dbReference type="Rhea" id="RHEA:24304"/>
        <dbReference type="Rhea" id="RHEA-COMP:10494"/>
        <dbReference type="Rhea" id="RHEA-COMP:10495"/>
        <dbReference type="ChEBI" id="CHEBI:15378"/>
        <dbReference type="ChEBI" id="CHEBI:16526"/>
        <dbReference type="ChEBI" id="CHEBI:57305"/>
        <dbReference type="ChEBI" id="CHEBI:83099"/>
        <dbReference type="ChEBI" id="CHEBI:83143"/>
        <dbReference type="EC" id="1.4.4.2"/>
    </reaction>
</comment>
<dbReference type="InterPro" id="IPR020581">
    <property type="entry name" value="GDC_P"/>
</dbReference>
<evidence type="ECO:0000256" key="9">
    <source>
        <dbReference type="SAM" id="SignalP"/>
    </source>
</evidence>
<dbReference type="Proteomes" id="UP001176521">
    <property type="component" value="Unassembled WGS sequence"/>
</dbReference>
<evidence type="ECO:0000256" key="8">
    <source>
        <dbReference type="SAM" id="Coils"/>
    </source>
</evidence>
<proteinExistence type="inferred from homology"/>
<comment type="caution">
    <text evidence="12">The sequence shown here is derived from an EMBL/GenBank/DDBJ whole genome shotgun (WGS) entry which is preliminary data.</text>
</comment>